<protein>
    <submittedName>
        <fullName evidence="2">Uncharacterized protein</fullName>
    </submittedName>
</protein>
<feature type="region of interest" description="Disordered" evidence="1">
    <location>
        <begin position="348"/>
        <end position="406"/>
    </location>
</feature>
<proteinExistence type="predicted"/>
<reference evidence="2" key="1">
    <citation type="submission" date="2023-03" db="EMBL/GenBank/DDBJ databases">
        <title>Massive genome expansion in bonnet fungi (Mycena s.s.) driven by repeated elements and novel gene families across ecological guilds.</title>
        <authorList>
            <consortium name="Lawrence Berkeley National Laboratory"/>
            <person name="Harder C.B."/>
            <person name="Miyauchi S."/>
            <person name="Viragh M."/>
            <person name="Kuo A."/>
            <person name="Thoen E."/>
            <person name="Andreopoulos B."/>
            <person name="Lu D."/>
            <person name="Skrede I."/>
            <person name="Drula E."/>
            <person name="Henrissat B."/>
            <person name="Morin E."/>
            <person name="Kohler A."/>
            <person name="Barry K."/>
            <person name="LaButti K."/>
            <person name="Morin E."/>
            <person name="Salamov A."/>
            <person name="Lipzen A."/>
            <person name="Mereny Z."/>
            <person name="Hegedus B."/>
            <person name="Baldrian P."/>
            <person name="Stursova M."/>
            <person name="Weitz H."/>
            <person name="Taylor A."/>
            <person name="Grigoriev I.V."/>
            <person name="Nagy L.G."/>
            <person name="Martin F."/>
            <person name="Kauserud H."/>
        </authorList>
    </citation>
    <scope>NUCLEOTIDE SEQUENCE</scope>
    <source>
        <strain evidence="2">9144</strain>
    </source>
</reference>
<sequence length="490" mass="53623">MGLGSSVDAGMYLCLANNDSCLPSKARHSYASPTSYTAGERLKINNHCLSSSEACSTLAYALFKRRRSSTPWYSEDVVPEEGQTQTTHSGYRGGIAGRSAAGWASHDCGLDFARVCNRGVGRRDTSEGFDGLATPIESSACGSHQHATELRISGRVVSVDLRTVSVTQPKQWKATAHDHSISNDVFPQQQRCVPSTGDLGVRNQAAQNRIVYFGRGNQRTVDRISGRQIVCPAQNSLLCSAEVVITHCAFAGYAPLRHPHPAAWTTSLDSKVDVPTQAGESANALYYRAERLLRLRVVKTMAGEPRIAHSPALRSRNMRVRQHLLPQIAPFWRRCSWRISTTATQAAAWAVPPPEQAQRRHGSVRGAMRGGDVNPDGPDDNNGDRAEMPTYACGADRGRRTSSSSADEAVNAWWRSEERSGLCSTGSLRLQLALFPDESTVGLLNDWKVSVGRPRSDTSSWCWWRRRPWGGPCGPIYTYEVMGPSIPVPT</sequence>
<evidence type="ECO:0000313" key="3">
    <source>
        <dbReference type="Proteomes" id="UP001219525"/>
    </source>
</evidence>
<dbReference type="Proteomes" id="UP001219525">
    <property type="component" value="Unassembled WGS sequence"/>
</dbReference>
<organism evidence="2 3">
    <name type="scientific">Mycena pura</name>
    <dbReference type="NCBI Taxonomy" id="153505"/>
    <lineage>
        <taxon>Eukaryota</taxon>
        <taxon>Fungi</taxon>
        <taxon>Dikarya</taxon>
        <taxon>Basidiomycota</taxon>
        <taxon>Agaricomycotina</taxon>
        <taxon>Agaricomycetes</taxon>
        <taxon>Agaricomycetidae</taxon>
        <taxon>Agaricales</taxon>
        <taxon>Marasmiineae</taxon>
        <taxon>Mycenaceae</taxon>
        <taxon>Mycena</taxon>
    </lineage>
</organism>
<keyword evidence="3" id="KW-1185">Reference proteome</keyword>
<name>A0AAD6Y399_9AGAR</name>
<accession>A0AAD6Y399</accession>
<dbReference type="EMBL" id="JARJCW010000070">
    <property type="protein sequence ID" value="KAJ7199049.1"/>
    <property type="molecule type" value="Genomic_DNA"/>
</dbReference>
<evidence type="ECO:0000313" key="2">
    <source>
        <dbReference type="EMBL" id="KAJ7199049.1"/>
    </source>
</evidence>
<gene>
    <name evidence="2" type="ORF">GGX14DRAFT_401683</name>
</gene>
<comment type="caution">
    <text evidence="2">The sequence shown here is derived from an EMBL/GenBank/DDBJ whole genome shotgun (WGS) entry which is preliminary data.</text>
</comment>
<evidence type="ECO:0000256" key="1">
    <source>
        <dbReference type="SAM" id="MobiDB-lite"/>
    </source>
</evidence>
<dbReference type="AlphaFoldDB" id="A0AAD6Y399"/>